<evidence type="ECO:0008006" key="4">
    <source>
        <dbReference type="Google" id="ProtNLM"/>
    </source>
</evidence>
<gene>
    <name evidence="2" type="ORF">PARC_a0137</name>
</gene>
<evidence type="ECO:0000313" key="3">
    <source>
        <dbReference type="Proteomes" id="UP000016505"/>
    </source>
</evidence>
<reference evidence="2 3" key="1">
    <citation type="journal article" date="2012" name="J. Bacteriol.">
        <title>Genome sequences of type strains of seven species of the marine bacterium Pseudoalteromonas.</title>
        <authorList>
            <person name="Xie B.B."/>
            <person name="Shu Y.L."/>
            <person name="Qin Q.L."/>
            <person name="Rong J.C."/>
            <person name="Zhang X.Y."/>
            <person name="Chen X.L."/>
            <person name="Shi M."/>
            <person name="He H.L."/>
            <person name="Zhou B.C."/>
            <person name="Zhang Y.Z."/>
        </authorList>
    </citation>
    <scope>NUCLEOTIDE SEQUENCE [LARGE SCALE GENOMIC DNA]</scope>
    <source>
        <strain evidence="2 3">A 37-1-2</strain>
    </source>
</reference>
<keyword evidence="1" id="KW-0812">Transmembrane</keyword>
<dbReference type="AlphaFoldDB" id="A0A290S1P6"/>
<dbReference type="KEGG" id="part:PARC_a0137"/>
<evidence type="ECO:0000256" key="1">
    <source>
        <dbReference type="SAM" id="Phobius"/>
    </source>
</evidence>
<proteinExistence type="predicted"/>
<evidence type="ECO:0000313" key="2">
    <source>
        <dbReference type="EMBL" id="ATC84911.1"/>
    </source>
</evidence>
<feature type="transmembrane region" description="Helical" evidence="1">
    <location>
        <begin position="12"/>
        <end position="36"/>
    </location>
</feature>
<sequence length="48" mass="5731">MNVFFRDFFTDPVLFMSFGFLTIVVSLCIFFAFFFLKKIHDAEIPEQN</sequence>
<organism evidence="2 3">
    <name type="scientific">Pseudoalteromonas arctica A 37-1-2</name>
    <dbReference type="NCBI Taxonomy" id="1117313"/>
    <lineage>
        <taxon>Bacteria</taxon>
        <taxon>Pseudomonadati</taxon>
        <taxon>Pseudomonadota</taxon>
        <taxon>Gammaproteobacteria</taxon>
        <taxon>Alteromonadales</taxon>
        <taxon>Pseudoalteromonadaceae</taxon>
        <taxon>Pseudoalteromonas</taxon>
    </lineage>
</organism>
<keyword evidence="1" id="KW-1133">Transmembrane helix</keyword>
<accession>A0A290S1P6</accession>
<protein>
    <recommendedName>
        <fullName evidence="4">DUF3149 domain-containing protein</fullName>
    </recommendedName>
</protein>
<dbReference type="Proteomes" id="UP000016505">
    <property type="component" value="Chromosome I"/>
</dbReference>
<name>A0A290S1P6_9GAMM</name>
<dbReference type="EMBL" id="CP011025">
    <property type="protein sequence ID" value="ATC84911.1"/>
    <property type="molecule type" value="Genomic_DNA"/>
</dbReference>
<keyword evidence="1" id="KW-0472">Membrane</keyword>